<keyword evidence="4" id="KW-0460">Magnesium</keyword>
<evidence type="ECO:0000256" key="6">
    <source>
        <dbReference type="ARBA" id="ARBA00023002"/>
    </source>
</evidence>
<keyword evidence="9" id="KW-0511">Multifunctional enzyme</keyword>
<dbReference type="InterPro" id="IPR002847">
    <property type="entry name" value="F420-0_gamma-glut_ligase-dom"/>
</dbReference>
<feature type="domain" description="Coenzyme F420:L-glutamate ligase-like" evidence="11">
    <location>
        <begin position="22"/>
        <end position="220"/>
    </location>
</feature>
<dbReference type="SUPFAM" id="SSF55469">
    <property type="entry name" value="FMN-dependent nitroreductase-like"/>
    <property type="match status" value="1"/>
</dbReference>
<dbReference type="NCBIfam" id="TIGR03553">
    <property type="entry name" value="F420_FbiB_CTERM"/>
    <property type="match status" value="1"/>
</dbReference>
<accession>A0A2I1RAX5</accession>
<keyword evidence="8" id="KW-0464">Manganese</keyword>
<proteinExistence type="inferred from homology"/>
<dbReference type="GO" id="GO:0016491">
    <property type="term" value="F:oxidoreductase activity"/>
    <property type="evidence" value="ECO:0007669"/>
    <property type="project" value="UniProtKB-KW"/>
</dbReference>
<reference evidence="12 13" key="1">
    <citation type="submission" date="2017-12" db="EMBL/GenBank/DDBJ databases">
        <title>Phylogenetic diversity of female urinary microbiome.</title>
        <authorList>
            <person name="Thomas-White K."/>
            <person name="Wolfe A.J."/>
        </authorList>
    </citation>
    <scope>NUCLEOTIDE SEQUENCE [LARGE SCALE GENOMIC DNA]</scope>
    <source>
        <strain evidence="12 13">UMB0777</strain>
    </source>
</reference>
<protein>
    <submittedName>
        <fullName evidence="12">Coenzyme F420-0:L-glutamate ligase</fullName>
    </submittedName>
</protein>
<keyword evidence="5" id="KW-0630">Potassium</keyword>
<dbReference type="SUPFAM" id="SSF144010">
    <property type="entry name" value="CofE-like"/>
    <property type="match status" value="1"/>
</dbReference>
<evidence type="ECO:0000259" key="11">
    <source>
        <dbReference type="Pfam" id="PF01996"/>
    </source>
</evidence>
<dbReference type="Gene3D" id="3.90.1660.10">
    <property type="entry name" value="CofE-like domain"/>
    <property type="match status" value="1"/>
</dbReference>
<evidence type="ECO:0000256" key="9">
    <source>
        <dbReference type="ARBA" id="ARBA00023268"/>
    </source>
</evidence>
<dbReference type="PANTHER" id="PTHR47917">
    <property type="match status" value="1"/>
</dbReference>
<keyword evidence="3" id="KW-0547">Nucleotide-binding</keyword>
<dbReference type="NCBIfam" id="NF009810">
    <property type="entry name" value="PRK13294.1"/>
    <property type="match status" value="1"/>
</dbReference>
<gene>
    <name evidence="12" type="ORF">CYJ73_04980</name>
</gene>
<dbReference type="InterPro" id="IPR008225">
    <property type="entry name" value="F420-0_g-glutamyl_ligase"/>
</dbReference>
<dbReference type="InterPro" id="IPR023661">
    <property type="entry name" value="FbiB"/>
</dbReference>
<evidence type="ECO:0000256" key="8">
    <source>
        <dbReference type="ARBA" id="ARBA00023211"/>
    </source>
</evidence>
<comment type="caution">
    <text evidence="12">The sequence shown here is derived from an EMBL/GenBank/DDBJ whole genome shotgun (WGS) entry which is preliminary data.</text>
</comment>
<keyword evidence="6" id="KW-0560">Oxidoreductase</keyword>
<dbReference type="GO" id="GO:0005525">
    <property type="term" value="F:GTP binding"/>
    <property type="evidence" value="ECO:0007669"/>
    <property type="project" value="UniProtKB-KW"/>
</dbReference>
<dbReference type="STRING" id="2055.BCM27_16975"/>
<dbReference type="InterPro" id="IPR029479">
    <property type="entry name" value="Nitroreductase"/>
</dbReference>
<evidence type="ECO:0000256" key="4">
    <source>
        <dbReference type="ARBA" id="ARBA00022842"/>
    </source>
</evidence>
<dbReference type="GO" id="GO:0046872">
    <property type="term" value="F:metal ion binding"/>
    <property type="evidence" value="ECO:0007669"/>
    <property type="project" value="UniProtKB-KW"/>
</dbReference>
<evidence type="ECO:0000256" key="5">
    <source>
        <dbReference type="ARBA" id="ARBA00022958"/>
    </source>
</evidence>
<dbReference type="EMBL" id="PKJC01000003">
    <property type="protein sequence ID" value="PKZ66280.1"/>
    <property type="molecule type" value="Genomic_DNA"/>
</dbReference>
<dbReference type="Pfam" id="PF00881">
    <property type="entry name" value="Nitroreductase"/>
    <property type="match status" value="1"/>
</dbReference>
<name>A0A2I1RAX5_9ACTN</name>
<evidence type="ECO:0000256" key="2">
    <source>
        <dbReference type="ARBA" id="ARBA00022723"/>
    </source>
</evidence>
<dbReference type="HAMAP" id="MF_01259">
    <property type="entry name" value="F420_ligase_FbiB"/>
    <property type="match status" value="1"/>
</dbReference>
<dbReference type="GO" id="GO:0052618">
    <property type="term" value="F:coenzyme F420-0:L-glutamate ligase activity"/>
    <property type="evidence" value="ECO:0007669"/>
    <property type="project" value="TreeGrafter"/>
</dbReference>
<dbReference type="PANTHER" id="PTHR47917:SF1">
    <property type="entry name" value="COENZYME F420:L-GLUTAMATE LIGASE"/>
    <property type="match status" value="1"/>
</dbReference>
<evidence type="ECO:0000259" key="10">
    <source>
        <dbReference type="Pfam" id="PF00881"/>
    </source>
</evidence>
<dbReference type="Pfam" id="PF01996">
    <property type="entry name" value="F420_ligase"/>
    <property type="match status" value="1"/>
</dbReference>
<feature type="domain" description="Nitroreductase" evidence="10">
    <location>
        <begin position="258"/>
        <end position="429"/>
    </location>
</feature>
<keyword evidence="2" id="KW-0479">Metal-binding</keyword>
<evidence type="ECO:0000313" key="12">
    <source>
        <dbReference type="EMBL" id="PKZ66280.1"/>
    </source>
</evidence>
<dbReference type="AlphaFoldDB" id="A0A2I1RAX5"/>
<dbReference type="Proteomes" id="UP000234662">
    <property type="component" value="Unassembled WGS sequence"/>
</dbReference>
<keyword evidence="7" id="KW-0342">GTP-binding</keyword>
<evidence type="ECO:0000256" key="3">
    <source>
        <dbReference type="ARBA" id="ARBA00022741"/>
    </source>
</evidence>
<organism evidence="12 13">
    <name type="scientific">Gordonia terrae</name>
    <dbReference type="NCBI Taxonomy" id="2055"/>
    <lineage>
        <taxon>Bacteria</taxon>
        <taxon>Bacillati</taxon>
        <taxon>Actinomycetota</taxon>
        <taxon>Actinomycetes</taxon>
        <taxon>Mycobacteriales</taxon>
        <taxon>Gordoniaceae</taxon>
        <taxon>Gordonia</taxon>
    </lineage>
</organism>
<sequence length="449" mass="48440">MTARPDHRAPGHLEIHPVTGLPEFTADSDVAREILTAAPWLESGDVLVVTSKIISKAEGRMVDAPSDPEERDALRRRLVDDESVRVLARKNRTLITENRLGLVQAAAGIDGSNVRSDQLALLPENPDRSAAALRLAIAEAADLDVAVIITDTMGRAWRTGQTDVAIGASGIAVTHPYEGGVDDYGNPLIVTEIAVADELAAAADLVKGKLAAVPVAVVRGFGPADDGTTAAALIRPYEEDLFRLGTEEAIAQGRREAIRTRRSVRNFADRPVDPAELRAALGEALTAPAPHHTHPVRFVWVRSGPRRRELLDAMAREWRADLESDSKTTESIEKRLRRGQILYDAPELVIPFLVPDGVHEYPDERRNTAEHTMFTVAAGGAVATLLTALSVRDLGSCWIGSTIFAAPTVRRVLGLDPSWEPLGAVAIGHPFEPAGLRDPAPTADWVLEL</sequence>
<evidence type="ECO:0000256" key="1">
    <source>
        <dbReference type="ARBA" id="ARBA00022598"/>
    </source>
</evidence>
<evidence type="ECO:0000256" key="7">
    <source>
        <dbReference type="ARBA" id="ARBA00023134"/>
    </source>
</evidence>
<dbReference type="InterPro" id="IPR019943">
    <property type="entry name" value="F420_FbiB_C"/>
</dbReference>
<keyword evidence="1 12" id="KW-0436">Ligase</keyword>
<dbReference type="NCBIfam" id="TIGR01916">
    <property type="entry name" value="F420_cofE"/>
    <property type="match status" value="1"/>
</dbReference>
<dbReference type="InterPro" id="IPR000415">
    <property type="entry name" value="Nitroreductase-like"/>
</dbReference>
<dbReference type="Gene3D" id="3.40.109.10">
    <property type="entry name" value="NADH Oxidase"/>
    <property type="match status" value="1"/>
</dbReference>
<evidence type="ECO:0000313" key="13">
    <source>
        <dbReference type="Proteomes" id="UP000234662"/>
    </source>
</evidence>
<dbReference type="Gene3D" id="3.30.1330.100">
    <property type="entry name" value="CofE-like"/>
    <property type="match status" value="1"/>
</dbReference>
<dbReference type="RefSeq" id="WP_101819300.1">
    <property type="nucleotide sequence ID" value="NZ_PKJC01000003.1"/>
</dbReference>